<evidence type="ECO:0000256" key="2">
    <source>
        <dbReference type="SAM" id="MobiDB-lite"/>
    </source>
</evidence>
<dbReference type="EMBL" id="QGNW01000556">
    <property type="protein sequence ID" value="RVW67996.1"/>
    <property type="molecule type" value="Genomic_DNA"/>
</dbReference>
<keyword evidence="1" id="KW-0863">Zinc-finger</keyword>
<sequence>MAIESNNVVMDELAQVATPTMARVPTLPTTIPISISLGEKLEKFSRLNFKRWQQKMLFYLTTLNLTRFLIENAPKLREDELYIQGFSIVDAWKHSDFLCINYVMNGLADFLYNVYSNNKTTKELWPSLDRKYETKDVGAKKFIMDRFLDYKMVDSKTMKGANTLNKAKANFVEHGQSSKAKKNNNKWKGSKLRPKGGISKKSKLKGKCFNCGKQCHKSDDCRLLKKNKPKEANVIDNIIKDVFDINLTIVVSKVNLVGSNPNE</sequence>
<feature type="compositionally biased region" description="Basic residues" evidence="2">
    <location>
        <begin position="179"/>
        <end position="201"/>
    </location>
</feature>
<comment type="caution">
    <text evidence="4">The sequence shown here is derived from an EMBL/GenBank/DDBJ whole genome shotgun (WGS) entry which is preliminary data.</text>
</comment>
<gene>
    <name evidence="4" type="ORF">CK203_061890</name>
</gene>
<dbReference type="Proteomes" id="UP000288805">
    <property type="component" value="Unassembled WGS sequence"/>
</dbReference>
<dbReference type="PROSITE" id="PS50158">
    <property type="entry name" value="ZF_CCHC"/>
    <property type="match status" value="1"/>
</dbReference>
<evidence type="ECO:0000256" key="1">
    <source>
        <dbReference type="PROSITE-ProRule" id="PRU00047"/>
    </source>
</evidence>
<dbReference type="GO" id="GO:0003676">
    <property type="term" value="F:nucleic acid binding"/>
    <property type="evidence" value="ECO:0007669"/>
    <property type="project" value="InterPro"/>
</dbReference>
<proteinExistence type="predicted"/>
<dbReference type="GO" id="GO:0008270">
    <property type="term" value="F:zinc ion binding"/>
    <property type="evidence" value="ECO:0007669"/>
    <property type="project" value="UniProtKB-KW"/>
</dbReference>
<protein>
    <recommendedName>
        <fullName evidence="3">CCHC-type domain-containing protein</fullName>
    </recommendedName>
</protein>
<keyword evidence="1" id="KW-0479">Metal-binding</keyword>
<reference evidence="4 5" key="1">
    <citation type="journal article" date="2018" name="PLoS Genet.">
        <title>Population sequencing reveals clonal diversity and ancestral inbreeding in the grapevine cultivar Chardonnay.</title>
        <authorList>
            <person name="Roach M.J."/>
            <person name="Johnson D.L."/>
            <person name="Bohlmann J."/>
            <person name="van Vuuren H.J."/>
            <person name="Jones S.J."/>
            <person name="Pretorius I.S."/>
            <person name="Schmidt S.A."/>
            <person name="Borneman A.R."/>
        </authorList>
    </citation>
    <scope>NUCLEOTIDE SEQUENCE [LARGE SCALE GENOMIC DNA]</scope>
    <source>
        <strain evidence="5">cv. Chardonnay</strain>
        <tissue evidence="4">Leaf</tissue>
    </source>
</reference>
<dbReference type="InterPro" id="IPR001878">
    <property type="entry name" value="Znf_CCHC"/>
</dbReference>
<feature type="region of interest" description="Disordered" evidence="2">
    <location>
        <begin position="175"/>
        <end position="201"/>
    </location>
</feature>
<feature type="domain" description="CCHC-type" evidence="3">
    <location>
        <begin position="207"/>
        <end position="222"/>
    </location>
</feature>
<evidence type="ECO:0000313" key="5">
    <source>
        <dbReference type="Proteomes" id="UP000288805"/>
    </source>
</evidence>
<evidence type="ECO:0000313" key="4">
    <source>
        <dbReference type="EMBL" id="RVW67996.1"/>
    </source>
</evidence>
<keyword evidence="1" id="KW-0862">Zinc</keyword>
<accession>A0A438G712</accession>
<dbReference type="AlphaFoldDB" id="A0A438G712"/>
<name>A0A438G712_VITVI</name>
<dbReference type="PANTHER" id="PTHR47592:SF27">
    <property type="entry name" value="OS08G0421700 PROTEIN"/>
    <property type="match status" value="1"/>
</dbReference>
<dbReference type="Pfam" id="PF14223">
    <property type="entry name" value="Retrotran_gag_2"/>
    <property type="match status" value="1"/>
</dbReference>
<evidence type="ECO:0000259" key="3">
    <source>
        <dbReference type="PROSITE" id="PS50158"/>
    </source>
</evidence>
<dbReference type="PANTHER" id="PTHR47592">
    <property type="entry name" value="PBF68 PROTEIN"/>
    <property type="match status" value="1"/>
</dbReference>
<organism evidence="4 5">
    <name type="scientific">Vitis vinifera</name>
    <name type="common">Grape</name>
    <dbReference type="NCBI Taxonomy" id="29760"/>
    <lineage>
        <taxon>Eukaryota</taxon>
        <taxon>Viridiplantae</taxon>
        <taxon>Streptophyta</taxon>
        <taxon>Embryophyta</taxon>
        <taxon>Tracheophyta</taxon>
        <taxon>Spermatophyta</taxon>
        <taxon>Magnoliopsida</taxon>
        <taxon>eudicotyledons</taxon>
        <taxon>Gunneridae</taxon>
        <taxon>Pentapetalae</taxon>
        <taxon>rosids</taxon>
        <taxon>Vitales</taxon>
        <taxon>Vitaceae</taxon>
        <taxon>Viteae</taxon>
        <taxon>Vitis</taxon>
    </lineage>
</organism>